<gene>
    <name evidence="1" type="ORF">Phi4113_003</name>
</gene>
<reference evidence="1 2" key="1">
    <citation type="submission" date="2015-10" db="EMBL/GenBank/DDBJ databases">
        <title>Large-scale maps of variable infection efficiencies in aquatic Bacteriodetes phage-host model systems.</title>
        <authorList>
            <person name="Holmfeldt K."/>
            <person name="Solonenko N."/>
            <person name="Howard-Varona C."/>
            <person name="Moreno M."/>
            <person name="Malmstrom R.R."/>
            <person name="Blow M.J."/>
            <person name="Sullivan M.B."/>
        </authorList>
    </citation>
    <scope>NUCLEOTIDE SEQUENCE [LARGE SCALE GENOMIC DNA]</scope>
</reference>
<protein>
    <submittedName>
        <fullName evidence="1">Uncharacterized protein</fullName>
    </submittedName>
</protein>
<evidence type="ECO:0000313" key="2">
    <source>
        <dbReference type="Proteomes" id="UP000229115"/>
    </source>
</evidence>
<sequence length="263" mass="30618">MEQYKLKLRYPSLPMDWEIGMEIGIGDYSVDNSFSPVSITYTDMKIPYKEVKDNPEYWELIPEDIFEAIEYSDGYNKYYKTTSGVFTVNTTKMYNESRLLLNCFLTRVRRLSDGAIFSVGDTVFKNDNTLKKWTIESFIRKEKELIVYGGSLRYTENIKFLKVVEKTSFTSHDKVELDEKSEYYVVNDKFNFIQGGSPQTYPSFTKNKTKYYIFSCKLKAIAFIKFKKPCISTEDVKKACAKLKISSGTTYRIMTSLTESINL</sequence>
<evidence type="ECO:0000313" key="1">
    <source>
        <dbReference type="EMBL" id="ALO80012.1"/>
    </source>
</evidence>
<dbReference type="Proteomes" id="UP000229115">
    <property type="component" value="Segment"/>
</dbReference>
<dbReference type="EMBL" id="KT962245">
    <property type="protein sequence ID" value="ALO80012.1"/>
    <property type="molecule type" value="Genomic_RNA"/>
</dbReference>
<organism evidence="1 2">
    <name type="scientific">Cellulophaga phage phi4:1_13</name>
    <dbReference type="NCBI Taxonomy" id="1747284"/>
    <lineage>
        <taxon>Viruses</taxon>
        <taxon>Duplodnaviria</taxon>
        <taxon>Heunggongvirae</taxon>
        <taxon>Uroviricota</taxon>
        <taxon>Caudoviricetes</taxon>
        <taxon>Lightbulbvirus</taxon>
        <taxon>Lightbulbvirus Cba41</taxon>
    </lineage>
</organism>
<accession>A0A0S2MVV4</accession>
<proteinExistence type="predicted"/>
<name>A0A0S2MVV4_9CAUD</name>